<keyword evidence="3" id="KW-1185">Reference proteome</keyword>
<keyword evidence="1" id="KW-0472">Membrane</keyword>
<organism evidence="2 3">
    <name type="scientific">Frankia torreyi</name>
    <dbReference type="NCBI Taxonomy" id="1856"/>
    <lineage>
        <taxon>Bacteria</taxon>
        <taxon>Bacillati</taxon>
        <taxon>Actinomycetota</taxon>
        <taxon>Actinomycetes</taxon>
        <taxon>Frankiales</taxon>
        <taxon>Frankiaceae</taxon>
        <taxon>Frankia</taxon>
    </lineage>
</organism>
<accession>A0A0D8BMR4</accession>
<reference evidence="2 3" key="2">
    <citation type="journal article" date="2016" name="Genome Announc.">
        <title>Permanent Draft Genome Sequences for Two Variants of Frankia sp. Strain CpI1, the First Frankia Strain Isolated from Root Nodules of Comptonia peregrina.</title>
        <authorList>
            <person name="Oshone R."/>
            <person name="Hurst S.G.IV."/>
            <person name="Abebe-Akele F."/>
            <person name="Simpson S."/>
            <person name="Morris K."/>
            <person name="Thomas W.K."/>
            <person name="Tisa L.S."/>
        </authorList>
    </citation>
    <scope>NUCLEOTIDE SEQUENCE [LARGE SCALE GENOMIC DNA]</scope>
    <source>
        <strain evidence="3">CpI1-S</strain>
    </source>
</reference>
<dbReference type="PATRIC" id="fig|1502723.3.peg.469"/>
<protein>
    <submittedName>
        <fullName evidence="2">Uncharacterized protein</fullName>
    </submittedName>
</protein>
<keyword evidence="1" id="KW-0812">Transmembrane</keyword>
<reference evidence="3" key="1">
    <citation type="submission" date="2015-02" db="EMBL/GenBank/DDBJ databases">
        <title>Draft Genome of Frankia sp. CpI1-S.</title>
        <authorList>
            <person name="Oshone R.T."/>
            <person name="Ngom M."/>
            <person name="Ghodhbane-Gtari F."/>
            <person name="Gtari M."/>
            <person name="Morris K."/>
            <person name="Thomas K."/>
            <person name="Sen A."/>
            <person name="Tisa L.S."/>
        </authorList>
    </citation>
    <scope>NUCLEOTIDE SEQUENCE [LARGE SCALE GENOMIC DNA]</scope>
    <source>
        <strain evidence="3">CpI1-S</strain>
    </source>
</reference>
<gene>
    <name evidence="2" type="ORF">FF36_00422</name>
</gene>
<dbReference type="RefSeq" id="WP_128423244.1">
    <property type="nucleotide sequence ID" value="NZ_JYFN01000002.1"/>
</dbReference>
<comment type="caution">
    <text evidence="2">The sequence shown here is derived from an EMBL/GenBank/DDBJ whole genome shotgun (WGS) entry which is preliminary data.</text>
</comment>
<keyword evidence="1" id="KW-1133">Transmembrane helix</keyword>
<dbReference type="EMBL" id="JYFN01000002">
    <property type="protein sequence ID" value="KJE25289.1"/>
    <property type="molecule type" value="Genomic_DNA"/>
</dbReference>
<name>A0A0D8BMR4_9ACTN</name>
<evidence type="ECO:0000313" key="2">
    <source>
        <dbReference type="EMBL" id="KJE25289.1"/>
    </source>
</evidence>
<dbReference type="Proteomes" id="UP000032545">
    <property type="component" value="Unassembled WGS sequence"/>
</dbReference>
<feature type="transmembrane region" description="Helical" evidence="1">
    <location>
        <begin position="12"/>
        <end position="34"/>
    </location>
</feature>
<proteinExistence type="predicted"/>
<evidence type="ECO:0000313" key="3">
    <source>
        <dbReference type="Proteomes" id="UP000032545"/>
    </source>
</evidence>
<dbReference type="AlphaFoldDB" id="A0A0D8BMR4"/>
<evidence type="ECO:0000256" key="1">
    <source>
        <dbReference type="SAM" id="Phobius"/>
    </source>
</evidence>
<sequence length="73" mass="8161">MPFDLLNARLLAGAGLLPLLYLLLVATVALTAVYTRDGTRRRTALQVLQILLFRRQKPPGRRASRRQDTTQGS</sequence>